<evidence type="ECO:0000313" key="3">
    <source>
        <dbReference type="EMBL" id="AJK50502.1"/>
    </source>
</evidence>
<accession>A0A0B6RYS3</accession>
<evidence type="ECO:0000313" key="4">
    <source>
        <dbReference type="Proteomes" id="UP000031838"/>
    </source>
</evidence>
<dbReference type="HOGENOM" id="CLU_2056944_0_0_4"/>
<evidence type="ECO:0000256" key="1">
    <source>
        <dbReference type="SAM" id="MobiDB-lite"/>
    </source>
</evidence>
<gene>
    <name evidence="3" type="ORF">BGL_2c24460</name>
</gene>
<dbReference type="RefSeq" id="WP_042628774.1">
    <property type="nucleotide sequence ID" value="NZ_CP002581.1"/>
</dbReference>
<evidence type="ECO:0008006" key="5">
    <source>
        <dbReference type="Google" id="ProtNLM"/>
    </source>
</evidence>
<proteinExistence type="predicted"/>
<keyword evidence="4" id="KW-1185">Reference proteome</keyword>
<sequence length="124" mass="13019">MKQAVLSLAVACCTALPALPSHAQAFDDRCFAVGDVAAQVSGWRKRGKTRAQALAQSHKYYGDGPDSQAVDKAIATIYAAPTLPNPDQATMLVTQDCLRDQRARQAQRGRAAASPAAPASAARP</sequence>
<evidence type="ECO:0000256" key="2">
    <source>
        <dbReference type="SAM" id="SignalP"/>
    </source>
</evidence>
<dbReference type="EMBL" id="CP002581">
    <property type="protein sequence ID" value="AJK50502.1"/>
    <property type="molecule type" value="Genomic_DNA"/>
</dbReference>
<dbReference type="KEGG" id="bgp:BGL_2c24460"/>
<reference evidence="4" key="1">
    <citation type="submission" date="2011-03" db="EMBL/GenBank/DDBJ databases">
        <authorList>
            <person name="Voget S."/>
            <person name="Streit W.R."/>
            <person name="Jaeger K.E."/>
            <person name="Daniel R."/>
        </authorList>
    </citation>
    <scope>NUCLEOTIDE SEQUENCE [LARGE SCALE GENOMIC DNA]</scope>
    <source>
        <strain evidence="4">PG1</strain>
    </source>
</reference>
<dbReference type="Proteomes" id="UP000031838">
    <property type="component" value="Chromosome 2"/>
</dbReference>
<feature type="compositionally biased region" description="Low complexity" evidence="1">
    <location>
        <begin position="104"/>
        <end position="124"/>
    </location>
</feature>
<name>A0A0B6RYS3_BURPL</name>
<organism evidence="3 4">
    <name type="scientific">Burkholderia plantarii</name>
    <dbReference type="NCBI Taxonomy" id="41899"/>
    <lineage>
        <taxon>Bacteria</taxon>
        <taxon>Pseudomonadati</taxon>
        <taxon>Pseudomonadota</taxon>
        <taxon>Betaproteobacteria</taxon>
        <taxon>Burkholderiales</taxon>
        <taxon>Burkholderiaceae</taxon>
        <taxon>Burkholderia</taxon>
    </lineage>
</organism>
<protein>
    <recommendedName>
        <fullName evidence="5">Lipoprotein</fullName>
    </recommendedName>
</protein>
<reference evidence="3 4" key="2">
    <citation type="journal article" date="2016" name="Appl. Microbiol. Biotechnol.">
        <title>Mutations improving production and secretion of extracellular lipase by Burkholderia glumae PG1.</title>
        <authorList>
            <person name="Knapp A."/>
            <person name="Voget S."/>
            <person name="Gao R."/>
            <person name="Zaburannyi N."/>
            <person name="Krysciak D."/>
            <person name="Breuer M."/>
            <person name="Hauer B."/>
            <person name="Streit W.R."/>
            <person name="Muller R."/>
            <person name="Daniel R."/>
            <person name="Jaeger K.E."/>
        </authorList>
    </citation>
    <scope>NUCLEOTIDE SEQUENCE [LARGE SCALE GENOMIC DNA]</scope>
    <source>
        <strain evidence="3 4">PG1</strain>
    </source>
</reference>
<dbReference type="AlphaFoldDB" id="A0A0B6RYS3"/>
<keyword evidence="2" id="KW-0732">Signal</keyword>
<feature type="signal peptide" evidence="2">
    <location>
        <begin position="1"/>
        <end position="23"/>
    </location>
</feature>
<feature type="chain" id="PRO_5002109365" description="Lipoprotein" evidence="2">
    <location>
        <begin position="24"/>
        <end position="124"/>
    </location>
</feature>
<feature type="region of interest" description="Disordered" evidence="1">
    <location>
        <begin position="100"/>
        <end position="124"/>
    </location>
</feature>